<dbReference type="EMBL" id="JADBEM010000001">
    <property type="protein sequence ID" value="MBE1606645.1"/>
    <property type="molecule type" value="Genomic_DNA"/>
</dbReference>
<dbReference type="CDD" id="cd02440">
    <property type="entry name" value="AdoMet_MTases"/>
    <property type="match status" value="1"/>
</dbReference>
<keyword evidence="1" id="KW-0808">Transferase</keyword>
<evidence type="ECO:0000313" key="3">
    <source>
        <dbReference type="EMBL" id="MBE1606645.1"/>
    </source>
</evidence>
<dbReference type="GO" id="GO:0003838">
    <property type="term" value="F:sterol 24-C-methyltransferase activity"/>
    <property type="evidence" value="ECO:0007669"/>
    <property type="project" value="TreeGrafter"/>
</dbReference>
<accession>A0A927RC12</accession>
<keyword evidence="3" id="KW-0489">Methyltransferase</keyword>
<protein>
    <submittedName>
        <fullName evidence="3">SAM-dependent methyltransferase</fullName>
    </submittedName>
</protein>
<proteinExistence type="predicted"/>
<name>A0A927RC12_9ACTN</name>
<organism evidence="3 4">
    <name type="scientific">Actinopolymorpha pittospori</name>
    <dbReference type="NCBI Taxonomy" id="648752"/>
    <lineage>
        <taxon>Bacteria</taxon>
        <taxon>Bacillati</taxon>
        <taxon>Actinomycetota</taxon>
        <taxon>Actinomycetes</taxon>
        <taxon>Propionibacteriales</taxon>
        <taxon>Actinopolymorphaceae</taxon>
        <taxon>Actinopolymorpha</taxon>
    </lineage>
</organism>
<reference evidence="3" key="1">
    <citation type="submission" date="2020-10" db="EMBL/GenBank/DDBJ databases">
        <title>Sequencing the genomes of 1000 actinobacteria strains.</title>
        <authorList>
            <person name="Klenk H.-P."/>
        </authorList>
    </citation>
    <scope>NUCLEOTIDE SEQUENCE</scope>
    <source>
        <strain evidence="3">DSM 45354</strain>
    </source>
</reference>
<dbReference type="GO" id="GO:0032259">
    <property type="term" value="P:methylation"/>
    <property type="evidence" value="ECO:0007669"/>
    <property type="project" value="UniProtKB-KW"/>
</dbReference>
<evidence type="ECO:0000259" key="2">
    <source>
        <dbReference type="Pfam" id="PF13649"/>
    </source>
</evidence>
<dbReference type="Proteomes" id="UP000638648">
    <property type="component" value="Unassembled WGS sequence"/>
</dbReference>
<evidence type="ECO:0000256" key="1">
    <source>
        <dbReference type="ARBA" id="ARBA00022679"/>
    </source>
</evidence>
<dbReference type="InterPro" id="IPR029063">
    <property type="entry name" value="SAM-dependent_MTases_sf"/>
</dbReference>
<dbReference type="SUPFAM" id="SSF53335">
    <property type="entry name" value="S-adenosyl-L-methionine-dependent methyltransferases"/>
    <property type="match status" value="1"/>
</dbReference>
<dbReference type="InterPro" id="IPR050447">
    <property type="entry name" value="Erg6_SMT_methyltransf"/>
</dbReference>
<keyword evidence="4" id="KW-1185">Reference proteome</keyword>
<comment type="caution">
    <text evidence="3">The sequence shown here is derived from an EMBL/GenBank/DDBJ whole genome shotgun (WGS) entry which is preliminary data.</text>
</comment>
<gene>
    <name evidence="3" type="ORF">HEB94_003493</name>
</gene>
<dbReference type="RefSeq" id="WP_192750734.1">
    <property type="nucleotide sequence ID" value="NZ_BAABJL010000109.1"/>
</dbReference>
<dbReference type="GO" id="GO:0016126">
    <property type="term" value="P:sterol biosynthetic process"/>
    <property type="evidence" value="ECO:0007669"/>
    <property type="project" value="TreeGrafter"/>
</dbReference>
<dbReference type="PANTHER" id="PTHR44068">
    <property type="entry name" value="ZGC:194242"/>
    <property type="match status" value="1"/>
</dbReference>
<dbReference type="Gene3D" id="3.40.50.150">
    <property type="entry name" value="Vaccinia Virus protein VP39"/>
    <property type="match status" value="1"/>
</dbReference>
<dbReference type="Pfam" id="PF13649">
    <property type="entry name" value="Methyltransf_25"/>
    <property type="match status" value="1"/>
</dbReference>
<sequence>MSDQPDQTTTTATTATTADVFDAVFSAYERSPRVRELFRADFDPSLPPEVELFSFTPSDALRLIALALDVAAGDTLVDLACGRGGPGMWVARETGARLVGVDVSPVAVAQAQRRAADFGLSGRAEFRVGAFAETAEILRPAMADGVMCVDALHFAPDPLAAARDVARILRPGRTFALTTWEGPRNDAGYPAELAGTLVAAGFVDVNVEEHPEWDERRRALYVAALELEPGDDTALANLQREASVALPQMAEQRRLLITARSGSRTGRNSAR</sequence>
<dbReference type="PANTHER" id="PTHR44068:SF1">
    <property type="entry name" value="HYPOTHETICAL LOC100005854"/>
    <property type="match status" value="1"/>
</dbReference>
<dbReference type="AlphaFoldDB" id="A0A927RC12"/>
<evidence type="ECO:0000313" key="4">
    <source>
        <dbReference type="Proteomes" id="UP000638648"/>
    </source>
</evidence>
<dbReference type="InterPro" id="IPR041698">
    <property type="entry name" value="Methyltransf_25"/>
</dbReference>
<feature type="domain" description="Methyltransferase" evidence="2">
    <location>
        <begin position="77"/>
        <end position="172"/>
    </location>
</feature>